<accession>A0A0P8AIY2</accession>
<comment type="caution">
    <text evidence="2">The sequence shown here is derived from an EMBL/GenBank/DDBJ whole genome shotgun (WGS) entry which is preliminary data.</text>
</comment>
<dbReference type="AlphaFoldDB" id="A0A0P8AIY2"/>
<name>A0A0P8AIY2_9EURY</name>
<dbReference type="PANTHER" id="PTHR40707">
    <property type="entry name" value="POSSIBLE NUCLEASE OF RNASE H FOLD, RUVC/YQGF FAMILY"/>
    <property type="match status" value="1"/>
</dbReference>
<feature type="coiled-coil region" evidence="1">
    <location>
        <begin position="197"/>
        <end position="224"/>
    </location>
</feature>
<reference evidence="2 3" key="1">
    <citation type="submission" date="2015-09" db="EMBL/GenBank/DDBJ databases">
        <title>A metagenomics-based metabolic model of nitrate-dependent anaerobic oxidation of methane by Methanoperedens-like archaea.</title>
        <authorList>
            <person name="Arshad A."/>
            <person name="Speth D.R."/>
            <person name="De Graaf R.M."/>
            <person name="Op Den Camp H.J."/>
            <person name="Jetten M.S."/>
            <person name="Welte C.U."/>
        </authorList>
    </citation>
    <scope>NUCLEOTIDE SEQUENCE [LARGE SCALE GENOMIC DNA]</scope>
</reference>
<dbReference type="Proteomes" id="UP000050360">
    <property type="component" value="Unassembled WGS sequence"/>
</dbReference>
<dbReference type="PANTHER" id="PTHR40707:SF1">
    <property type="entry name" value="DUF460 DOMAIN-CONTAINING PROTEIN"/>
    <property type="match status" value="1"/>
</dbReference>
<gene>
    <name evidence="2" type="ORF">MPEBLZ_00815</name>
</gene>
<evidence type="ECO:0000313" key="3">
    <source>
        <dbReference type="Proteomes" id="UP000050360"/>
    </source>
</evidence>
<dbReference type="EMBL" id="LKCM01000070">
    <property type="protein sequence ID" value="KPQ44588.1"/>
    <property type="molecule type" value="Genomic_DNA"/>
</dbReference>
<keyword evidence="1" id="KW-0175">Coiled coil</keyword>
<evidence type="ECO:0008006" key="4">
    <source>
        <dbReference type="Google" id="ProtNLM"/>
    </source>
</evidence>
<protein>
    <recommendedName>
        <fullName evidence="4">DUF460 domain-containing protein</fullName>
    </recommendedName>
</protein>
<evidence type="ECO:0000313" key="2">
    <source>
        <dbReference type="EMBL" id="KPQ44588.1"/>
    </source>
</evidence>
<dbReference type="Pfam" id="PF04312">
    <property type="entry name" value="DUF460"/>
    <property type="match status" value="1"/>
</dbReference>
<evidence type="ECO:0000256" key="1">
    <source>
        <dbReference type="SAM" id="Coils"/>
    </source>
</evidence>
<organism evidence="2 3">
    <name type="scientific">Candidatus Methanoperedens nitratireducens</name>
    <dbReference type="NCBI Taxonomy" id="1392998"/>
    <lineage>
        <taxon>Archaea</taxon>
        <taxon>Methanobacteriati</taxon>
        <taxon>Methanobacteriota</taxon>
        <taxon>Stenosarchaea group</taxon>
        <taxon>Methanomicrobia</taxon>
        <taxon>Methanosarcinales</taxon>
        <taxon>ANME-2 cluster</taxon>
        <taxon>Candidatus Methanoperedentaceae</taxon>
        <taxon>Candidatus Methanoperedens</taxon>
    </lineage>
</organism>
<proteinExistence type="predicted"/>
<dbReference type="InterPro" id="IPR007408">
    <property type="entry name" value="DUF460"/>
</dbReference>
<sequence>MIAQEGRPLVIASDVFPTPNAVEKIRRAFNAVSSSPFEVLSAGDKIEFATPYGYSNNHERDAIAAAVSFYRKNKNKFEQIKKKIPPGVDASEAIAQVVRGKSVEAVISGLTRTQTKEPYVLVVPEKRDEETFHLRESIRKYEDIINEMKTKQEFLEKELFLRDEKMRELEELIKKQRSDIYKKLKKDKTIQIRDMDIQRLQNKISEKNRKISELNERIHKLKRVRRLEISGRVLPVKIIFSFTKDSILKTRETVGIKKDDIILLKDSSGGGTITAKMLADLGVRAIIICNDMSHAAEEELFNLGVPVLRAKDVNIQFDSTEELAVIDPDDMRNAIEDWNKKAQERRVTAKEEWLKSLVDEYRSERRRELKE</sequence>